<gene>
    <name evidence="2" type="ORF">NOI20_10320</name>
</gene>
<keyword evidence="3" id="KW-1185">Reference proteome</keyword>
<keyword evidence="1" id="KW-1133">Transmembrane helix</keyword>
<keyword evidence="1" id="KW-0472">Membrane</keyword>
<feature type="transmembrane region" description="Helical" evidence="1">
    <location>
        <begin position="33"/>
        <end position="50"/>
    </location>
</feature>
<name>A0AAJ1UBA1_9RHOB</name>
<protein>
    <recommendedName>
        <fullName evidence="4">50S ribosomal protein L35</fullName>
    </recommendedName>
</protein>
<sequence length="74" mass="7650">MDHDLALVIGLVVGIFSIPAVVSSIADHRAPRIAAIALIVSGGLVAWAATQKPGGYSVSEVPQTIVKVIGRYVN</sequence>
<accession>A0AAJ1UBA1</accession>
<proteinExistence type="predicted"/>
<evidence type="ECO:0000256" key="1">
    <source>
        <dbReference type="SAM" id="Phobius"/>
    </source>
</evidence>
<evidence type="ECO:0000313" key="3">
    <source>
        <dbReference type="Proteomes" id="UP001227162"/>
    </source>
</evidence>
<dbReference type="RefSeq" id="WP_317626099.1">
    <property type="nucleotide sequence ID" value="NZ_JANFFA010000002.1"/>
</dbReference>
<evidence type="ECO:0000313" key="2">
    <source>
        <dbReference type="EMBL" id="MDQ2094503.1"/>
    </source>
</evidence>
<evidence type="ECO:0008006" key="4">
    <source>
        <dbReference type="Google" id="ProtNLM"/>
    </source>
</evidence>
<dbReference type="Proteomes" id="UP001227162">
    <property type="component" value="Unassembled WGS sequence"/>
</dbReference>
<comment type="caution">
    <text evidence="2">The sequence shown here is derived from an EMBL/GenBank/DDBJ whole genome shotgun (WGS) entry which is preliminary data.</text>
</comment>
<dbReference type="AlphaFoldDB" id="A0AAJ1UBA1"/>
<dbReference type="EMBL" id="JANFFA010000002">
    <property type="protein sequence ID" value="MDQ2094503.1"/>
    <property type="molecule type" value="Genomic_DNA"/>
</dbReference>
<organism evidence="2 3">
    <name type="scientific">Rhodalgimonas zhirmunskyi</name>
    <dbReference type="NCBI Taxonomy" id="2964767"/>
    <lineage>
        <taxon>Bacteria</taxon>
        <taxon>Pseudomonadati</taxon>
        <taxon>Pseudomonadota</taxon>
        <taxon>Alphaproteobacteria</taxon>
        <taxon>Rhodobacterales</taxon>
        <taxon>Roseobacteraceae</taxon>
        <taxon>Rhodalgimonas</taxon>
    </lineage>
</organism>
<reference evidence="2" key="1">
    <citation type="submission" date="2022-07" db="EMBL/GenBank/DDBJ databases">
        <authorList>
            <person name="Otstavnykh N."/>
            <person name="Isaeva M."/>
            <person name="Bystritskaya E."/>
        </authorList>
    </citation>
    <scope>NUCLEOTIDE SEQUENCE</scope>
    <source>
        <strain evidence="2">10Alg 79</strain>
    </source>
</reference>
<feature type="transmembrane region" description="Helical" evidence="1">
    <location>
        <begin position="6"/>
        <end position="26"/>
    </location>
</feature>
<keyword evidence="1" id="KW-0812">Transmembrane</keyword>
<reference evidence="2" key="2">
    <citation type="submission" date="2023-04" db="EMBL/GenBank/DDBJ databases">
        <title>'Rhodoalgimonas zhirmunskyi' gen. nov., isolated from a red alga.</title>
        <authorList>
            <person name="Nedashkovskaya O.I."/>
            <person name="Otstavnykh N.Y."/>
            <person name="Bystritskaya E.P."/>
            <person name="Balabanova L.A."/>
            <person name="Isaeva M.P."/>
        </authorList>
    </citation>
    <scope>NUCLEOTIDE SEQUENCE</scope>
    <source>
        <strain evidence="2">10Alg 79</strain>
    </source>
</reference>